<dbReference type="AlphaFoldDB" id="A0A1L3JDC0"/>
<dbReference type="KEGG" id="sphl:LPB140_10360"/>
<comment type="similarity">
    <text evidence="1">Belongs to the outer membrane factor (OMF) (TC 1.B.17) family.</text>
</comment>
<keyword evidence="3" id="KW-0732">Signal</keyword>
<dbReference type="PANTHER" id="PTHR30203:SF24">
    <property type="entry name" value="BLR4935 PROTEIN"/>
    <property type="match status" value="1"/>
</dbReference>
<dbReference type="PANTHER" id="PTHR30203">
    <property type="entry name" value="OUTER MEMBRANE CATION EFFLUX PROTEIN"/>
    <property type="match status" value="1"/>
</dbReference>
<evidence type="ECO:0000256" key="2">
    <source>
        <dbReference type="SAM" id="Coils"/>
    </source>
</evidence>
<keyword evidence="5" id="KW-1185">Reference proteome</keyword>
<evidence type="ECO:0000256" key="1">
    <source>
        <dbReference type="ARBA" id="ARBA00007613"/>
    </source>
</evidence>
<dbReference type="RefSeq" id="WP_072559772.1">
    <property type="nucleotide sequence ID" value="NZ_CP018154.1"/>
</dbReference>
<evidence type="ECO:0000313" key="5">
    <source>
        <dbReference type="Proteomes" id="UP000242561"/>
    </source>
</evidence>
<evidence type="ECO:0000313" key="4">
    <source>
        <dbReference type="EMBL" id="APG63120.1"/>
    </source>
</evidence>
<dbReference type="OrthoDB" id="9791261at2"/>
<name>A0A1L3JDC0_9SPHN</name>
<reference evidence="4 5" key="1">
    <citation type="submission" date="2016-11" db="EMBL/GenBank/DDBJ databases">
        <title>Sphingorhabdus sp. LPB0140, isolated from marine environment.</title>
        <authorList>
            <person name="Kim E."/>
            <person name="Yi H."/>
        </authorList>
    </citation>
    <scope>NUCLEOTIDE SEQUENCE [LARGE SCALE GENOMIC DNA]</scope>
    <source>
        <strain evidence="4 5">LPB0140</strain>
    </source>
</reference>
<feature type="coiled-coil region" evidence="2">
    <location>
        <begin position="383"/>
        <end position="410"/>
    </location>
</feature>
<dbReference type="InterPro" id="IPR003423">
    <property type="entry name" value="OMP_efflux"/>
</dbReference>
<dbReference type="SUPFAM" id="SSF56954">
    <property type="entry name" value="Outer membrane efflux proteins (OEP)"/>
    <property type="match status" value="1"/>
</dbReference>
<gene>
    <name evidence="4" type="ORF">LPB140_10360</name>
</gene>
<dbReference type="Pfam" id="PF02321">
    <property type="entry name" value="OEP"/>
    <property type="match status" value="2"/>
</dbReference>
<dbReference type="GO" id="GO:0015562">
    <property type="term" value="F:efflux transmembrane transporter activity"/>
    <property type="evidence" value="ECO:0007669"/>
    <property type="project" value="InterPro"/>
</dbReference>
<organism evidence="4 5">
    <name type="scientific">Sphingorhabdus lutea</name>
    <dbReference type="NCBI Taxonomy" id="1913578"/>
    <lineage>
        <taxon>Bacteria</taxon>
        <taxon>Pseudomonadati</taxon>
        <taxon>Pseudomonadota</taxon>
        <taxon>Alphaproteobacteria</taxon>
        <taxon>Sphingomonadales</taxon>
        <taxon>Sphingomonadaceae</taxon>
        <taxon>Sphingorhabdus</taxon>
    </lineage>
</organism>
<keyword evidence="2" id="KW-0175">Coiled coil</keyword>
<evidence type="ECO:0008006" key="6">
    <source>
        <dbReference type="Google" id="ProtNLM"/>
    </source>
</evidence>
<evidence type="ECO:0000256" key="3">
    <source>
        <dbReference type="SAM" id="SignalP"/>
    </source>
</evidence>
<sequence>MLPVKAFLRPILPALWLALIASPVFAQDQSGISLEEALRLAGVESPIVAISQAEVDVAKGNERQAGIGPNPEVSLEVENVAGSGAFSGLRSNETTLMLTQPIELGGKKGARLRAAQAQSGLAELDAQIMQADLALMVRQRFTDAVAARERLLLAQDVLERNAELARIANELVDAGREPPLRAIRAKAGLGEAQANLREAEANDLKARLALAELWGAATPPDAVEITWLELENIDNLGNVADTLALQRAGAELQAAEAVIERERANAVPDLNIGAGLRRFEDTNDTAFTIGASMEIPLRNRNQGSIEAANAAARATEGRMLLIRLQLQREQNSLVASINAAQTRVDTLTNSTLPNAEEALELARKGYRFGKFNLIDVLDAAAARDDARSNLIKAKEELAQATASLVRLTQKQGGIAS</sequence>
<dbReference type="STRING" id="1913578.LPB140_10360"/>
<accession>A0A1L3JDC0</accession>
<protein>
    <recommendedName>
        <fullName evidence="6">TolC family protein</fullName>
    </recommendedName>
</protein>
<dbReference type="Proteomes" id="UP000242561">
    <property type="component" value="Chromosome"/>
</dbReference>
<feature type="signal peptide" evidence="3">
    <location>
        <begin position="1"/>
        <end position="26"/>
    </location>
</feature>
<dbReference type="InterPro" id="IPR010131">
    <property type="entry name" value="MdtP/NodT-like"/>
</dbReference>
<proteinExistence type="inferred from homology"/>
<dbReference type="Gene3D" id="1.20.1600.10">
    <property type="entry name" value="Outer membrane efflux proteins (OEP)"/>
    <property type="match status" value="1"/>
</dbReference>
<feature type="chain" id="PRO_5012227923" description="TolC family protein" evidence="3">
    <location>
        <begin position="27"/>
        <end position="416"/>
    </location>
</feature>
<dbReference type="EMBL" id="CP018154">
    <property type="protein sequence ID" value="APG63120.1"/>
    <property type="molecule type" value="Genomic_DNA"/>
</dbReference>